<evidence type="ECO:0000313" key="6">
    <source>
        <dbReference type="Proteomes" id="UP000266385"/>
    </source>
</evidence>
<evidence type="ECO:0000256" key="1">
    <source>
        <dbReference type="ARBA" id="ARBA00022448"/>
    </source>
</evidence>
<dbReference type="GO" id="GO:0020037">
    <property type="term" value="F:heme binding"/>
    <property type="evidence" value="ECO:0007669"/>
    <property type="project" value="InterPro"/>
</dbReference>
<dbReference type="GO" id="GO:0019825">
    <property type="term" value="F:oxygen binding"/>
    <property type="evidence" value="ECO:0007669"/>
    <property type="project" value="InterPro"/>
</dbReference>
<reference evidence="5 6" key="1">
    <citation type="submission" date="2018-08" db="EMBL/GenBank/DDBJ databases">
        <title>Henriciella mobilis sp. nov., isolated from seawater.</title>
        <authorList>
            <person name="Cheng H."/>
            <person name="Wu Y.-H."/>
            <person name="Xu X.-W."/>
            <person name="Guo L.-L."/>
        </authorList>
    </citation>
    <scope>NUCLEOTIDE SEQUENCE [LARGE SCALE GENOMIC DNA]</scope>
    <source>
        <strain evidence="5 6">JN25</strain>
    </source>
</reference>
<gene>
    <name evidence="5" type="ORF">D1223_16885</name>
</gene>
<keyword evidence="1" id="KW-0813">Transport</keyword>
<evidence type="ECO:0000256" key="3">
    <source>
        <dbReference type="ARBA" id="ARBA00022723"/>
    </source>
</evidence>
<dbReference type="RefSeq" id="WP_119377523.1">
    <property type="nucleotide sequence ID" value="NZ_QWFX01000016.1"/>
</dbReference>
<dbReference type="Pfam" id="PF01152">
    <property type="entry name" value="Bac_globin"/>
    <property type="match status" value="1"/>
</dbReference>
<name>A0A399R5P3_9PROT</name>
<proteinExistence type="predicted"/>
<evidence type="ECO:0000256" key="4">
    <source>
        <dbReference type="ARBA" id="ARBA00023004"/>
    </source>
</evidence>
<dbReference type="InterPro" id="IPR012292">
    <property type="entry name" value="Globin/Proto"/>
</dbReference>
<dbReference type="InterPro" id="IPR009050">
    <property type="entry name" value="Globin-like_sf"/>
</dbReference>
<sequence>MAYTVRSAAERRQDIQDNAARLGIDDAFISRLVETFYARVRADRNLGPIFERVVDDWPAHLAKLKDFWASVALNAGRYSGKPMPAHMKLDGVRPEHFGQWLGLFYLTLEEISPSQETADYFMERAERIAQSLQYAYFGRDVFQKI</sequence>
<dbReference type="InterPro" id="IPR001486">
    <property type="entry name" value="Hemoglobin_trunc"/>
</dbReference>
<dbReference type="OrthoDB" id="25954at2"/>
<organism evidence="5 6">
    <name type="scientific">Henriciella mobilis</name>
    <dbReference type="NCBI Taxonomy" id="2305467"/>
    <lineage>
        <taxon>Bacteria</taxon>
        <taxon>Pseudomonadati</taxon>
        <taxon>Pseudomonadota</taxon>
        <taxon>Alphaproteobacteria</taxon>
        <taxon>Hyphomonadales</taxon>
        <taxon>Hyphomonadaceae</taxon>
        <taxon>Henriciella</taxon>
    </lineage>
</organism>
<keyword evidence="3" id="KW-0479">Metal-binding</keyword>
<dbReference type="GO" id="GO:0046872">
    <property type="term" value="F:metal ion binding"/>
    <property type="evidence" value="ECO:0007669"/>
    <property type="project" value="UniProtKB-KW"/>
</dbReference>
<comment type="caution">
    <text evidence="5">The sequence shown here is derived from an EMBL/GenBank/DDBJ whole genome shotgun (WGS) entry which is preliminary data.</text>
</comment>
<evidence type="ECO:0000313" key="5">
    <source>
        <dbReference type="EMBL" id="RIJ26630.1"/>
    </source>
</evidence>
<keyword evidence="2" id="KW-0349">Heme</keyword>
<dbReference type="Proteomes" id="UP000266385">
    <property type="component" value="Unassembled WGS sequence"/>
</dbReference>
<dbReference type="Gene3D" id="1.10.490.10">
    <property type="entry name" value="Globins"/>
    <property type="match status" value="1"/>
</dbReference>
<dbReference type="SUPFAM" id="SSF46458">
    <property type="entry name" value="Globin-like"/>
    <property type="match status" value="1"/>
</dbReference>
<accession>A0A399R5P3</accession>
<evidence type="ECO:0000256" key="2">
    <source>
        <dbReference type="ARBA" id="ARBA00022617"/>
    </source>
</evidence>
<dbReference type="CDD" id="cd08916">
    <property type="entry name" value="TrHb3_P"/>
    <property type="match status" value="1"/>
</dbReference>
<dbReference type="AlphaFoldDB" id="A0A399R5P3"/>
<keyword evidence="6" id="KW-1185">Reference proteome</keyword>
<keyword evidence="4" id="KW-0408">Iron</keyword>
<dbReference type="EMBL" id="QWFX01000016">
    <property type="protein sequence ID" value="RIJ26630.1"/>
    <property type="molecule type" value="Genomic_DNA"/>
</dbReference>
<protein>
    <submittedName>
        <fullName evidence="5">Group III truncated hemoglobin</fullName>
    </submittedName>
</protein>